<dbReference type="EMBL" id="UINC01001012">
    <property type="protein sequence ID" value="SUZ67451.1"/>
    <property type="molecule type" value="Genomic_DNA"/>
</dbReference>
<organism evidence="1">
    <name type="scientific">marine metagenome</name>
    <dbReference type="NCBI Taxonomy" id="408172"/>
    <lineage>
        <taxon>unclassified sequences</taxon>
        <taxon>metagenomes</taxon>
        <taxon>ecological metagenomes</taxon>
    </lineage>
</organism>
<evidence type="ECO:0000313" key="1">
    <source>
        <dbReference type="EMBL" id="SUZ67451.1"/>
    </source>
</evidence>
<gene>
    <name evidence="1" type="ORF">METZ01_LOCUS20305</name>
</gene>
<name>A0A381PKD2_9ZZZZ</name>
<reference evidence="1" key="1">
    <citation type="submission" date="2018-05" db="EMBL/GenBank/DDBJ databases">
        <authorList>
            <person name="Lanie J.A."/>
            <person name="Ng W.-L."/>
            <person name="Kazmierczak K.M."/>
            <person name="Andrzejewski T.M."/>
            <person name="Davidsen T.M."/>
            <person name="Wayne K.J."/>
            <person name="Tettelin H."/>
            <person name="Glass J.I."/>
            <person name="Rusch D."/>
            <person name="Podicherti R."/>
            <person name="Tsui H.-C.T."/>
            <person name="Winkler M.E."/>
        </authorList>
    </citation>
    <scope>NUCLEOTIDE SEQUENCE</scope>
</reference>
<sequence length="161" mass="19153">MIVDFNKLPDDSRLWIYQSNRDFSNQELDEIRNLTQSFLISWQTHNQELEVSYEIKYNRFLILAVNESFNSPGGCSIDLSLRFINDLSKKMNIDLLDRMNINYRDKQDIKCVKLNELKELLNNKSISGETIIFNNLVKTKIDYMNNWESNLKNSWLSQFIK</sequence>
<dbReference type="AlphaFoldDB" id="A0A381PKD2"/>
<proteinExistence type="predicted"/>
<protein>
    <recommendedName>
        <fullName evidence="2">ABC transporter ATPase</fullName>
    </recommendedName>
</protein>
<evidence type="ECO:0008006" key="2">
    <source>
        <dbReference type="Google" id="ProtNLM"/>
    </source>
</evidence>
<accession>A0A381PKD2</accession>